<organism evidence="2 3">
    <name type="scientific">Ancylostoma caninum</name>
    <name type="common">Dog hookworm</name>
    <dbReference type="NCBI Taxonomy" id="29170"/>
    <lineage>
        <taxon>Eukaryota</taxon>
        <taxon>Metazoa</taxon>
        <taxon>Ecdysozoa</taxon>
        <taxon>Nematoda</taxon>
        <taxon>Chromadorea</taxon>
        <taxon>Rhabditida</taxon>
        <taxon>Rhabditina</taxon>
        <taxon>Rhabditomorpha</taxon>
        <taxon>Strongyloidea</taxon>
        <taxon>Ancylostomatidae</taxon>
        <taxon>Ancylostomatinae</taxon>
        <taxon>Ancylostoma</taxon>
    </lineage>
</organism>
<protein>
    <recommendedName>
        <fullName evidence="4">SCP domain-containing protein</fullName>
    </recommendedName>
</protein>
<dbReference type="Proteomes" id="UP000252519">
    <property type="component" value="Unassembled WGS sequence"/>
</dbReference>
<comment type="caution">
    <text evidence="2">The sequence shown here is derived from an EMBL/GenBank/DDBJ whole genome shotgun (WGS) entry which is preliminary data.</text>
</comment>
<evidence type="ECO:0000256" key="1">
    <source>
        <dbReference type="SAM" id="MobiDB-lite"/>
    </source>
</evidence>
<dbReference type="SUPFAM" id="SSF55797">
    <property type="entry name" value="PR-1-like"/>
    <property type="match status" value="1"/>
</dbReference>
<evidence type="ECO:0008006" key="4">
    <source>
        <dbReference type="Google" id="ProtNLM"/>
    </source>
</evidence>
<gene>
    <name evidence="2" type="ORF">ANCCAN_08281</name>
</gene>
<dbReference type="InterPro" id="IPR035940">
    <property type="entry name" value="CAP_sf"/>
</dbReference>
<name>A0A368GMV9_ANCCA</name>
<dbReference type="AlphaFoldDB" id="A0A368GMV9"/>
<evidence type="ECO:0000313" key="2">
    <source>
        <dbReference type="EMBL" id="RCN45713.1"/>
    </source>
</evidence>
<reference evidence="2 3" key="1">
    <citation type="submission" date="2014-10" db="EMBL/GenBank/DDBJ databases">
        <title>Draft genome of the hookworm Ancylostoma caninum.</title>
        <authorList>
            <person name="Mitreva M."/>
        </authorList>
    </citation>
    <scope>NUCLEOTIDE SEQUENCE [LARGE SCALE GENOMIC DNA]</scope>
    <source>
        <strain evidence="2 3">Baltimore</strain>
    </source>
</reference>
<feature type="region of interest" description="Disordered" evidence="1">
    <location>
        <begin position="57"/>
        <end position="76"/>
    </location>
</feature>
<sequence>MMVLPRHPPYWTMKEKGFILEICSKSTFDKDIIEENVLGHINDQRYRLLRGLQQNGPWQGRDKWTNKTQGYGKALPKGKTMNELKWSCDLEKEAKAALNPKCTSDQPKAPSGKTGIFYRM</sequence>
<dbReference type="Gene3D" id="3.40.33.10">
    <property type="entry name" value="CAP"/>
    <property type="match status" value="1"/>
</dbReference>
<evidence type="ECO:0000313" key="3">
    <source>
        <dbReference type="Proteomes" id="UP000252519"/>
    </source>
</evidence>
<keyword evidence="3" id="KW-1185">Reference proteome</keyword>
<proteinExistence type="predicted"/>
<accession>A0A368GMV9</accession>
<dbReference type="EMBL" id="JOJR01000095">
    <property type="protein sequence ID" value="RCN45713.1"/>
    <property type="molecule type" value="Genomic_DNA"/>
</dbReference>
<dbReference type="OrthoDB" id="5885511at2759"/>
<feature type="region of interest" description="Disordered" evidence="1">
    <location>
        <begin position="99"/>
        <end position="120"/>
    </location>
</feature>